<organism evidence="1 2">
    <name type="scientific">Eumeta variegata</name>
    <name type="common">Bagworm moth</name>
    <name type="synonym">Eumeta japonica</name>
    <dbReference type="NCBI Taxonomy" id="151549"/>
    <lineage>
        <taxon>Eukaryota</taxon>
        <taxon>Metazoa</taxon>
        <taxon>Ecdysozoa</taxon>
        <taxon>Arthropoda</taxon>
        <taxon>Hexapoda</taxon>
        <taxon>Insecta</taxon>
        <taxon>Pterygota</taxon>
        <taxon>Neoptera</taxon>
        <taxon>Endopterygota</taxon>
        <taxon>Lepidoptera</taxon>
        <taxon>Glossata</taxon>
        <taxon>Ditrysia</taxon>
        <taxon>Tineoidea</taxon>
        <taxon>Psychidae</taxon>
        <taxon>Oiketicinae</taxon>
        <taxon>Eumeta</taxon>
    </lineage>
</organism>
<evidence type="ECO:0000313" key="2">
    <source>
        <dbReference type="Proteomes" id="UP000299102"/>
    </source>
</evidence>
<comment type="caution">
    <text evidence="1">The sequence shown here is derived from an EMBL/GenBank/DDBJ whole genome shotgun (WGS) entry which is preliminary data.</text>
</comment>
<proteinExistence type="predicted"/>
<keyword evidence="2" id="KW-1185">Reference proteome</keyword>
<sequence length="125" mass="14078">MVTTAALPRATASYFRPDAVRHREKFHAQTGELVSDIYSRYTVPTTAVNIDISFGFHTEGRSTERWFSGRRRQSTAAFLTVGVNNVRDRRLDVVSKAECERSDLTQVKNSSASTAVCMFELVTRN</sequence>
<dbReference type="AlphaFoldDB" id="A0A4C1Y654"/>
<evidence type="ECO:0000313" key="1">
    <source>
        <dbReference type="EMBL" id="GBP69905.1"/>
    </source>
</evidence>
<protein>
    <submittedName>
        <fullName evidence="1">Uncharacterized protein</fullName>
    </submittedName>
</protein>
<name>A0A4C1Y654_EUMVA</name>
<gene>
    <name evidence="1" type="ORF">EVAR_83223_1</name>
</gene>
<dbReference type="EMBL" id="BGZK01001056">
    <property type="protein sequence ID" value="GBP69905.1"/>
    <property type="molecule type" value="Genomic_DNA"/>
</dbReference>
<reference evidence="1 2" key="1">
    <citation type="journal article" date="2019" name="Commun. Biol.">
        <title>The bagworm genome reveals a unique fibroin gene that provides high tensile strength.</title>
        <authorList>
            <person name="Kono N."/>
            <person name="Nakamura H."/>
            <person name="Ohtoshi R."/>
            <person name="Tomita M."/>
            <person name="Numata K."/>
            <person name="Arakawa K."/>
        </authorList>
    </citation>
    <scope>NUCLEOTIDE SEQUENCE [LARGE SCALE GENOMIC DNA]</scope>
</reference>
<dbReference type="Proteomes" id="UP000299102">
    <property type="component" value="Unassembled WGS sequence"/>
</dbReference>
<accession>A0A4C1Y654</accession>